<dbReference type="Gene3D" id="3.30.1370.210">
    <property type="match status" value="2"/>
</dbReference>
<dbReference type="OrthoDB" id="250836at2759"/>
<feature type="domain" description="C3H1-type" evidence="8">
    <location>
        <begin position="54"/>
        <end position="81"/>
    </location>
</feature>
<evidence type="ECO:0000256" key="5">
    <source>
        <dbReference type="PROSITE-ProRule" id="PRU00723"/>
    </source>
</evidence>
<evidence type="ECO:0000313" key="10">
    <source>
        <dbReference type="Proteomes" id="UP000549394"/>
    </source>
</evidence>
<reference evidence="9 10" key="1">
    <citation type="submission" date="2020-08" db="EMBL/GenBank/DDBJ databases">
        <authorList>
            <person name="Hejnol A."/>
        </authorList>
    </citation>
    <scope>NUCLEOTIDE SEQUENCE [LARGE SCALE GENOMIC DNA]</scope>
</reference>
<comment type="caution">
    <text evidence="9">The sequence shown here is derived from an EMBL/GenBank/DDBJ whole genome shotgun (WGS) entry which is preliminary data.</text>
</comment>
<feature type="domain" description="C3H1-type" evidence="8">
    <location>
        <begin position="148"/>
        <end position="175"/>
    </location>
</feature>
<evidence type="ECO:0000256" key="2">
    <source>
        <dbReference type="ARBA" id="ARBA00022737"/>
    </source>
</evidence>
<keyword evidence="4 5" id="KW-0862">Zinc</keyword>
<dbReference type="PANTHER" id="PTHR12675">
    <property type="entry name" value="MUSCLEBLIND-LIKE PROTEIN"/>
    <property type="match status" value="1"/>
</dbReference>
<evidence type="ECO:0000256" key="6">
    <source>
        <dbReference type="SAM" id="Coils"/>
    </source>
</evidence>
<dbReference type="InterPro" id="IPR000571">
    <property type="entry name" value="Znf_CCCH"/>
</dbReference>
<dbReference type="GO" id="GO:0003723">
    <property type="term" value="F:RNA binding"/>
    <property type="evidence" value="ECO:0007669"/>
    <property type="project" value="TreeGrafter"/>
</dbReference>
<evidence type="ECO:0000313" key="9">
    <source>
        <dbReference type="EMBL" id="CAD5124997.1"/>
    </source>
</evidence>
<feature type="zinc finger region" description="C3H1-type" evidence="5">
    <location>
        <begin position="54"/>
        <end position="81"/>
    </location>
</feature>
<evidence type="ECO:0000256" key="1">
    <source>
        <dbReference type="ARBA" id="ARBA00022723"/>
    </source>
</evidence>
<gene>
    <name evidence="9" type="ORF">DGYR_LOCUS12453</name>
</gene>
<dbReference type="Pfam" id="PF00642">
    <property type="entry name" value="zf-CCCH"/>
    <property type="match status" value="2"/>
</dbReference>
<dbReference type="GO" id="GO:0008270">
    <property type="term" value="F:zinc ion binding"/>
    <property type="evidence" value="ECO:0007669"/>
    <property type="project" value="UniProtKB-KW"/>
</dbReference>
<keyword evidence="1 5" id="KW-0479">Metal-binding</keyword>
<dbReference type="GO" id="GO:0043484">
    <property type="term" value="P:regulation of RNA splicing"/>
    <property type="evidence" value="ECO:0007669"/>
    <property type="project" value="TreeGrafter"/>
</dbReference>
<dbReference type="PANTHER" id="PTHR12675:SF6">
    <property type="entry name" value="ZINC FINGER CCCH DOMAIN-CONTAINING PROTEIN 10"/>
    <property type="match status" value="1"/>
</dbReference>
<sequence>MKLSAFNWPYGQILFYKPIDSLLSVRADYSKYIQTGMSGLDQSDGSSSPPDDSNQTDDVCRDFLRNVCRRGAKCKFRHPEGLDAIVELGKRVSQDIQFCHDFQNTGSCKRTPCRFLHCSREEEETFRQTGKLPAHAASSAAIPPVTPGGAPPVCKDYLKGECHRGARCKFRHLAPAEYEAELTSGKQINQSVQPLTASTVPNQFVSTGLLGQPEDDFSIAIKRRRIETTVDFRPCLEEENLILRSKIAELKKQVSDLAAANEVLLDQNARYRNAGLISCKTRTLQPPVVSVSHVLTPTVTPAPSILQAPAAQPPLLAAGPPILSAKSDLVVPAGARPTLSQAPPIFQHLDTGPTAIAAPPPTAQPLSLSTSLNSTLVSYPIMSKTVG</sequence>
<keyword evidence="10" id="KW-1185">Reference proteome</keyword>
<keyword evidence="3 5" id="KW-0863">Zinc-finger</keyword>
<feature type="region of interest" description="Disordered" evidence="7">
    <location>
        <begin position="38"/>
        <end position="58"/>
    </location>
</feature>
<evidence type="ECO:0000256" key="4">
    <source>
        <dbReference type="ARBA" id="ARBA00022833"/>
    </source>
</evidence>
<evidence type="ECO:0000256" key="7">
    <source>
        <dbReference type="SAM" id="MobiDB-lite"/>
    </source>
</evidence>
<name>A0A7I8WA31_9ANNE</name>
<feature type="coiled-coil region" evidence="6">
    <location>
        <begin position="233"/>
        <end position="267"/>
    </location>
</feature>
<feature type="compositionally biased region" description="Low complexity" evidence="7">
    <location>
        <begin position="38"/>
        <end position="53"/>
    </location>
</feature>
<dbReference type="Proteomes" id="UP000549394">
    <property type="component" value="Unassembled WGS sequence"/>
</dbReference>
<proteinExistence type="predicted"/>
<organism evidence="9 10">
    <name type="scientific">Dimorphilus gyrociliatus</name>
    <dbReference type="NCBI Taxonomy" id="2664684"/>
    <lineage>
        <taxon>Eukaryota</taxon>
        <taxon>Metazoa</taxon>
        <taxon>Spiralia</taxon>
        <taxon>Lophotrochozoa</taxon>
        <taxon>Annelida</taxon>
        <taxon>Polychaeta</taxon>
        <taxon>Polychaeta incertae sedis</taxon>
        <taxon>Dinophilidae</taxon>
        <taxon>Dimorphilus</taxon>
    </lineage>
</organism>
<accession>A0A7I8WA31</accession>
<keyword evidence="2" id="KW-0677">Repeat</keyword>
<dbReference type="SMART" id="SM00356">
    <property type="entry name" value="ZnF_C3H1"/>
    <property type="match status" value="3"/>
</dbReference>
<feature type="zinc finger region" description="C3H1-type" evidence="5">
    <location>
        <begin position="93"/>
        <end position="120"/>
    </location>
</feature>
<dbReference type="EMBL" id="CAJFCJ010000024">
    <property type="protein sequence ID" value="CAD5124997.1"/>
    <property type="molecule type" value="Genomic_DNA"/>
</dbReference>
<evidence type="ECO:0000259" key="8">
    <source>
        <dbReference type="PROSITE" id="PS50103"/>
    </source>
</evidence>
<protein>
    <submittedName>
        <fullName evidence="9">DgyrCDS13237</fullName>
    </submittedName>
</protein>
<dbReference type="PROSITE" id="PS50103">
    <property type="entry name" value="ZF_C3H1"/>
    <property type="match status" value="3"/>
</dbReference>
<evidence type="ECO:0000256" key="3">
    <source>
        <dbReference type="ARBA" id="ARBA00022771"/>
    </source>
</evidence>
<feature type="zinc finger region" description="C3H1-type" evidence="5">
    <location>
        <begin position="148"/>
        <end position="175"/>
    </location>
</feature>
<dbReference type="AlphaFoldDB" id="A0A7I8WA31"/>
<keyword evidence="6" id="KW-0175">Coiled coil</keyword>
<feature type="domain" description="C3H1-type" evidence="8">
    <location>
        <begin position="93"/>
        <end position="120"/>
    </location>
</feature>